<accession>A0A378QLA8</accession>
<evidence type="ECO:0000313" key="1">
    <source>
        <dbReference type="EMBL" id="STZ01656.1"/>
    </source>
</evidence>
<name>A0A378QLA8_9GAMM</name>
<protein>
    <submittedName>
        <fullName evidence="1">Uncharacterized protein</fullName>
    </submittedName>
</protein>
<proteinExistence type="predicted"/>
<sequence>MHPNPVIQQLYDQLDQRKNRQQQINKLTS</sequence>
<dbReference type="Proteomes" id="UP000255193">
    <property type="component" value="Unassembled WGS sequence"/>
</dbReference>
<dbReference type="AlphaFoldDB" id="A0A378QLA8"/>
<gene>
    <name evidence="1" type="ORF">NCTC11091_02128</name>
</gene>
<evidence type="ECO:0000313" key="2">
    <source>
        <dbReference type="Proteomes" id="UP000255193"/>
    </source>
</evidence>
<organism evidence="1 2">
    <name type="scientific">Faucicola atlantae</name>
    <dbReference type="NCBI Taxonomy" id="34059"/>
    <lineage>
        <taxon>Bacteria</taxon>
        <taxon>Pseudomonadati</taxon>
        <taxon>Pseudomonadota</taxon>
        <taxon>Gammaproteobacteria</taxon>
        <taxon>Moraxellales</taxon>
        <taxon>Moraxellaceae</taxon>
        <taxon>Faucicola</taxon>
    </lineage>
</organism>
<dbReference type="EMBL" id="UGQA01000005">
    <property type="protein sequence ID" value="STZ01656.1"/>
    <property type="molecule type" value="Genomic_DNA"/>
</dbReference>
<reference evidence="1 2" key="1">
    <citation type="submission" date="2018-06" db="EMBL/GenBank/DDBJ databases">
        <authorList>
            <consortium name="Pathogen Informatics"/>
            <person name="Doyle S."/>
        </authorList>
    </citation>
    <scope>NUCLEOTIDE SEQUENCE [LARGE SCALE GENOMIC DNA]</scope>
    <source>
        <strain evidence="1 2">NCTC11091</strain>
    </source>
</reference>